<protein>
    <submittedName>
        <fullName evidence="1">GM13347</fullName>
    </submittedName>
</protein>
<sequence length="101" mass="11184">MPATPPSLTSCKRMARSAPRFVAVPLAAVVLLMLVPCIPHEHNNVIKMQFAAIYFEHKASKMLKSSSELEFAAVDGDCDVDVDVDVNEDEYEYETGIPTRN</sequence>
<reference evidence="1 2" key="1">
    <citation type="journal article" date="2007" name="Nature">
        <title>Evolution of genes and genomes on the Drosophila phylogeny.</title>
        <authorList>
            <consortium name="Drosophila 12 Genomes Consortium"/>
            <person name="Clark A.G."/>
            <person name="Eisen M.B."/>
            <person name="Smith D.R."/>
            <person name="Bergman C.M."/>
            <person name="Oliver B."/>
            <person name="Markow T.A."/>
            <person name="Kaufman T.C."/>
            <person name="Kellis M."/>
            <person name="Gelbart W."/>
            <person name="Iyer V.N."/>
            <person name="Pollard D.A."/>
            <person name="Sackton T.B."/>
            <person name="Larracuente A.M."/>
            <person name="Singh N.D."/>
            <person name="Abad J.P."/>
            <person name="Abt D.N."/>
            <person name="Adryan B."/>
            <person name="Aguade M."/>
            <person name="Akashi H."/>
            <person name="Anderson W.W."/>
            <person name="Aquadro C.F."/>
            <person name="Ardell D.H."/>
            <person name="Arguello R."/>
            <person name="Artieri C.G."/>
            <person name="Barbash D.A."/>
            <person name="Barker D."/>
            <person name="Barsanti P."/>
            <person name="Batterham P."/>
            <person name="Batzoglou S."/>
            <person name="Begun D."/>
            <person name="Bhutkar A."/>
            <person name="Blanco E."/>
            <person name="Bosak S.A."/>
            <person name="Bradley R.K."/>
            <person name="Brand A.D."/>
            <person name="Brent M.R."/>
            <person name="Brooks A.N."/>
            <person name="Brown R.H."/>
            <person name="Butlin R.K."/>
            <person name="Caggese C."/>
            <person name="Calvi B.R."/>
            <person name="Bernardo de Carvalho A."/>
            <person name="Caspi A."/>
            <person name="Castrezana S."/>
            <person name="Celniker S.E."/>
            <person name="Chang J.L."/>
            <person name="Chapple C."/>
            <person name="Chatterji S."/>
            <person name="Chinwalla A."/>
            <person name="Civetta A."/>
            <person name="Clifton S.W."/>
            <person name="Comeron J.M."/>
            <person name="Costello J.C."/>
            <person name="Coyne J.A."/>
            <person name="Daub J."/>
            <person name="David R.G."/>
            <person name="Delcher A.L."/>
            <person name="Delehaunty K."/>
            <person name="Do C.B."/>
            <person name="Ebling H."/>
            <person name="Edwards K."/>
            <person name="Eickbush T."/>
            <person name="Evans J.D."/>
            <person name="Filipski A."/>
            <person name="Findeiss S."/>
            <person name="Freyhult E."/>
            <person name="Fulton L."/>
            <person name="Fulton R."/>
            <person name="Garcia A.C."/>
            <person name="Gardiner A."/>
            <person name="Garfield D.A."/>
            <person name="Garvin B.E."/>
            <person name="Gibson G."/>
            <person name="Gilbert D."/>
            <person name="Gnerre S."/>
            <person name="Godfrey J."/>
            <person name="Good R."/>
            <person name="Gotea V."/>
            <person name="Gravely B."/>
            <person name="Greenberg A.J."/>
            <person name="Griffiths-Jones S."/>
            <person name="Gross S."/>
            <person name="Guigo R."/>
            <person name="Gustafson E.A."/>
            <person name="Haerty W."/>
            <person name="Hahn M.W."/>
            <person name="Halligan D.L."/>
            <person name="Halpern A.L."/>
            <person name="Halter G.M."/>
            <person name="Han M.V."/>
            <person name="Heger A."/>
            <person name="Hillier L."/>
            <person name="Hinrichs A.S."/>
            <person name="Holmes I."/>
            <person name="Hoskins R.A."/>
            <person name="Hubisz M.J."/>
            <person name="Hultmark D."/>
            <person name="Huntley M.A."/>
            <person name="Jaffe D.B."/>
            <person name="Jagadeeshan S."/>
            <person name="Jeck W.R."/>
            <person name="Johnson J."/>
            <person name="Jones C.D."/>
            <person name="Jordan W.C."/>
            <person name="Karpen G.H."/>
            <person name="Kataoka E."/>
            <person name="Keightley P.D."/>
            <person name="Kheradpour P."/>
            <person name="Kirkness E.F."/>
            <person name="Koerich L.B."/>
            <person name="Kristiansen K."/>
            <person name="Kudrna D."/>
            <person name="Kulathinal R.J."/>
            <person name="Kumar S."/>
            <person name="Kwok R."/>
            <person name="Lander E."/>
            <person name="Langley C.H."/>
            <person name="Lapoint R."/>
            <person name="Lazzaro B.P."/>
            <person name="Lee S.J."/>
            <person name="Levesque L."/>
            <person name="Li R."/>
            <person name="Lin C.F."/>
            <person name="Lin M.F."/>
            <person name="Lindblad-Toh K."/>
            <person name="Llopart A."/>
            <person name="Long M."/>
            <person name="Low L."/>
            <person name="Lozovsky E."/>
            <person name="Lu J."/>
            <person name="Luo M."/>
            <person name="Machado C.A."/>
            <person name="Makalowski W."/>
            <person name="Marzo M."/>
            <person name="Matsuda M."/>
            <person name="Matzkin L."/>
            <person name="McAllister B."/>
            <person name="McBride C.S."/>
            <person name="McKernan B."/>
            <person name="McKernan K."/>
            <person name="Mendez-Lago M."/>
            <person name="Minx P."/>
            <person name="Mollenhauer M.U."/>
            <person name="Montooth K."/>
            <person name="Mount S.M."/>
            <person name="Mu X."/>
            <person name="Myers E."/>
            <person name="Negre B."/>
            <person name="Newfeld S."/>
            <person name="Nielsen R."/>
            <person name="Noor M.A."/>
            <person name="O'Grady P."/>
            <person name="Pachter L."/>
            <person name="Papaceit M."/>
            <person name="Parisi M.J."/>
            <person name="Parisi M."/>
            <person name="Parts L."/>
            <person name="Pedersen J.S."/>
            <person name="Pesole G."/>
            <person name="Phillippy A.M."/>
            <person name="Ponting C.P."/>
            <person name="Pop M."/>
            <person name="Porcelli D."/>
            <person name="Powell J.R."/>
            <person name="Prohaska S."/>
            <person name="Pruitt K."/>
            <person name="Puig M."/>
            <person name="Quesneville H."/>
            <person name="Ram K.R."/>
            <person name="Rand D."/>
            <person name="Rasmussen M.D."/>
            <person name="Reed L.K."/>
            <person name="Reenan R."/>
            <person name="Reily A."/>
            <person name="Remington K.A."/>
            <person name="Rieger T.T."/>
            <person name="Ritchie M.G."/>
            <person name="Robin C."/>
            <person name="Rogers Y.H."/>
            <person name="Rohde C."/>
            <person name="Rozas J."/>
            <person name="Rubenfield M.J."/>
            <person name="Ruiz A."/>
            <person name="Russo S."/>
            <person name="Salzberg S.L."/>
            <person name="Sanchez-Gracia A."/>
            <person name="Saranga D.J."/>
            <person name="Sato H."/>
            <person name="Schaeffer S.W."/>
            <person name="Schatz M.C."/>
            <person name="Schlenke T."/>
            <person name="Schwartz R."/>
            <person name="Segarra C."/>
            <person name="Singh R.S."/>
            <person name="Sirot L."/>
            <person name="Sirota M."/>
            <person name="Sisneros N.B."/>
            <person name="Smith C.D."/>
            <person name="Smith T.F."/>
            <person name="Spieth J."/>
            <person name="Stage D.E."/>
            <person name="Stark A."/>
            <person name="Stephan W."/>
            <person name="Strausberg R.L."/>
            <person name="Strempel S."/>
            <person name="Sturgill D."/>
            <person name="Sutton G."/>
            <person name="Sutton G.G."/>
            <person name="Tao W."/>
            <person name="Teichmann S."/>
            <person name="Tobari Y.N."/>
            <person name="Tomimura Y."/>
            <person name="Tsolas J.M."/>
            <person name="Valente V.L."/>
            <person name="Venter E."/>
            <person name="Venter J.C."/>
            <person name="Vicario S."/>
            <person name="Vieira F.G."/>
            <person name="Vilella A.J."/>
            <person name="Villasante A."/>
            <person name="Walenz B."/>
            <person name="Wang J."/>
            <person name="Wasserman M."/>
            <person name="Watts T."/>
            <person name="Wilson D."/>
            <person name="Wilson R.K."/>
            <person name="Wing R.A."/>
            <person name="Wolfner M.F."/>
            <person name="Wong A."/>
            <person name="Wong G.K."/>
            <person name="Wu C.I."/>
            <person name="Wu G."/>
            <person name="Yamamoto D."/>
            <person name="Yang H.P."/>
            <person name="Yang S.P."/>
            <person name="Yorke J.A."/>
            <person name="Yoshida K."/>
            <person name="Zdobnov E."/>
            <person name="Zhang P."/>
            <person name="Zhang Y."/>
            <person name="Zimin A.V."/>
            <person name="Baldwin J."/>
            <person name="Abdouelleil A."/>
            <person name="Abdulkadir J."/>
            <person name="Abebe A."/>
            <person name="Abera B."/>
            <person name="Abreu J."/>
            <person name="Acer S.C."/>
            <person name="Aftuck L."/>
            <person name="Alexander A."/>
            <person name="An P."/>
            <person name="Anderson E."/>
            <person name="Anderson S."/>
            <person name="Arachi H."/>
            <person name="Azer M."/>
            <person name="Bachantsang P."/>
            <person name="Barry A."/>
            <person name="Bayul T."/>
            <person name="Berlin A."/>
            <person name="Bessette D."/>
            <person name="Bloom T."/>
            <person name="Blye J."/>
            <person name="Boguslavskiy L."/>
            <person name="Bonnet C."/>
            <person name="Boukhgalter B."/>
            <person name="Bourzgui I."/>
            <person name="Brown A."/>
            <person name="Cahill P."/>
            <person name="Channer S."/>
            <person name="Cheshatsang Y."/>
            <person name="Chuda L."/>
            <person name="Citroen M."/>
            <person name="Collymore A."/>
            <person name="Cooke P."/>
            <person name="Costello M."/>
            <person name="D'Aco K."/>
            <person name="Daza R."/>
            <person name="De Haan G."/>
            <person name="DeGray S."/>
            <person name="DeMaso C."/>
            <person name="Dhargay N."/>
            <person name="Dooley K."/>
            <person name="Dooley E."/>
            <person name="Doricent M."/>
            <person name="Dorje P."/>
            <person name="Dorjee K."/>
            <person name="Dupes A."/>
            <person name="Elong R."/>
            <person name="Falk J."/>
            <person name="Farina A."/>
            <person name="Faro S."/>
            <person name="Ferguson D."/>
            <person name="Fisher S."/>
            <person name="Foley C.D."/>
            <person name="Franke A."/>
            <person name="Friedrich D."/>
            <person name="Gadbois L."/>
            <person name="Gearin G."/>
            <person name="Gearin C.R."/>
            <person name="Giannoukos G."/>
            <person name="Goode T."/>
            <person name="Graham J."/>
            <person name="Grandbois E."/>
            <person name="Grewal S."/>
            <person name="Gyaltsen K."/>
            <person name="Hafez N."/>
            <person name="Hagos B."/>
            <person name="Hall J."/>
            <person name="Henson C."/>
            <person name="Hollinger A."/>
            <person name="Honan T."/>
            <person name="Huard M.D."/>
            <person name="Hughes L."/>
            <person name="Hurhula B."/>
            <person name="Husby M.E."/>
            <person name="Kamat A."/>
            <person name="Kanga B."/>
            <person name="Kashin S."/>
            <person name="Khazanovich D."/>
            <person name="Kisner P."/>
            <person name="Lance K."/>
            <person name="Lara M."/>
            <person name="Lee W."/>
            <person name="Lennon N."/>
            <person name="Letendre F."/>
            <person name="LeVine R."/>
            <person name="Lipovsky A."/>
            <person name="Liu X."/>
            <person name="Liu J."/>
            <person name="Liu S."/>
            <person name="Lokyitsang T."/>
            <person name="Lokyitsang Y."/>
            <person name="Lubonja R."/>
            <person name="Lui A."/>
            <person name="MacDonald P."/>
            <person name="Magnisalis V."/>
            <person name="Maru K."/>
            <person name="Matthews C."/>
            <person name="McCusker W."/>
            <person name="McDonough S."/>
            <person name="Mehta T."/>
            <person name="Meldrim J."/>
            <person name="Meneus L."/>
            <person name="Mihai O."/>
            <person name="Mihalev A."/>
            <person name="Mihova T."/>
            <person name="Mittelman R."/>
            <person name="Mlenga V."/>
            <person name="Montmayeur A."/>
            <person name="Mulrain L."/>
            <person name="Navidi A."/>
            <person name="Naylor J."/>
            <person name="Negash T."/>
            <person name="Nguyen T."/>
            <person name="Nguyen N."/>
            <person name="Nicol R."/>
            <person name="Norbu C."/>
            <person name="Norbu N."/>
            <person name="Novod N."/>
            <person name="O'Neill B."/>
            <person name="Osman S."/>
            <person name="Markiewicz E."/>
            <person name="Oyono O.L."/>
            <person name="Patti C."/>
            <person name="Phunkhang P."/>
            <person name="Pierre F."/>
            <person name="Priest M."/>
            <person name="Raghuraman S."/>
            <person name="Rege F."/>
            <person name="Reyes R."/>
            <person name="Rise C."/>
            <person name="Rogov P."/>
            <person name="Ross K."/>
            <person name="Ryan E."/>
            <person name="Settipalli S."/>
            <person name="Shea T."/>
            <person name="Sherpa N."/>
            <person name="Shi L."/>
            <person name="Shih D."/>
            <person name="Sparrow T."/>
            <person name="Spaulding J."/>
            <person name="Stalker J."/>
            <person name="Stange-Thomann N."/>
            <person name="Stavropoulos S."/>
            <person name="Stone C."/>
            <person name="Strader C."/>
            <person name="Tesfaye S."/>
            <person name="Thomson T."/>
            <person name="Thoulutsang Y."/>
            <person name="Thoulutsang D."/>
            <person name="Topham K."/>
            <person name="Topping I."/>
            <person name="Tsamla T."/>
            <person name="Vassiliev H."/>
            <person name="Vo A."/>
            <person name="Wangchuk T."/>
            <person name="Wangdi T."/>
            <person name="Weiand M."/>
            <person name="Wilkinson J."/>
            <person name="Wilson A."/>
            <person name="Yadav S."/>
            <person name="Young G."/>
            <person name="Yu Q."/>
            <person name="Zembek L."/>
            <person name="Zhong D."/>
            <person name="Zimmer A."/>
            <person name="Zwirko Z."/>
            <person name="Jaffe D.B."/>
            <person name="Alvarez P."/>
            <person name="Brockman W."/>
            <person name="Butler J."/>
            <person name="Chin C."/>
            <person name="Gnerre S."/>
            <person name="Grabherr M."/>
            <person name="Kleber M."/>
            <person name="Mauceli E."/>
            <person name="MacCallum I."/>
        </authorList>
    </citation>
    <scope>NUCLEOTIDE SEQUENCE [LARGE SCALE GENOMIC DNA]</scope>
    <source>
        <strain evidence="2">Rob3c / Tucson 14021-0248.25</strain>
    </source>
</reference>
<name>B4IEW2_DROSE</name>
<dbReference type="AlphaFoldDB" id="B4IEW2"/>
<dbReference type="OMA" id="CIPHEHN"/>
<accession>B4IEW2</accession>
<dbReference type="Proteomes" id="UP000001292">
    <property type="component" value="Unassembled WGS sequence"/>
</dbReference>
<proteinExistence type="predicted"/>
<evidence type="ECO:0000313" key="1">
    <source>
        <dbReference type="EMBL" id="EDW46216.1"/>
    </source>
</evidence>
<gene>
    <name evidence="1" type="primary">Dsec\GM13347</name>
    <name evidence="1" type="ORF">Dsec_GM13347</name>
</gene>
<keyword evidence="2" id="KW-1185">Reference proteome</keyword>
<organism evidence="2">
    <name type="scientific">Drosophila sechellia</name>
    <name type="common">Fruit fly</name>
    <dbReference type="NCBI Taxonomy" id="7238"/>
    <lineage>
        <taxon>Eukaryota</taxon>
        <taxon>Metazoa</taxon>
        <taxon>Ecdysozoa</taxon>
        <taxon>Arthropoda</taxon>
        <taxon>Hexapoda</taxon>
        <taxon>Insecta</taxon>
        <taxon>Pterygota</taxon>
        <taxon>Neoptera</taxon>
        <taxon>Endopterygota</taxon>
        <taxon>Diptera</taxon>
        <taxon>Brachycera</taxon>
        <taxon>Muscomorpha</taxon>
        <taxon>Ephydroidea</taxon>
        <taxon>Drosophilidae</taxon>
        <taxon>Drosophila</taxon>
        <taxon>Sophophora</taxon>
    </lineage>
</organism>
<dbReference type="HOGENOM" id="CLU_2294564_0_0_1"/>
<evidence type="ECO:0000313" key="2">
    <source>
        <dbReference type="Proteomes" id="UP000001292"/>
    </source>
</evidence>
<dbReference type="EMBL" id="CH480832">
    <property type="protein sequence ID" value="EDW46216.1"/>
    <property type="molecule type" value="Genomic_DNA"/>
</dbReference>